<feature type="domain" description="FMN-binding" evidence="8">
    <location>
        <begin position="100"/>
        <end position="193"/>
    </location>
</feature>
<evidence type="ECO:0000256" key="1">
    <source>
        <dbReference type="ARBA" id="ARBA00022448"/>
    </source>
</evidence>
<comment type="caution">
    <text evidence="9">The sequence shown here is derived from an EMBL/GenBank/DDBJ whole genome shotgun (WGS) entry which is preliminary data.</text>
</comment>
<comment type="similarity">
    <text evidence="6">Belongs to the RnfG family.</text>
</comment>
<keyword evidence="2 6" id="KW-0597">Phosphoprotein</keyword>
<dbReference type="Pfam" id="PF04205">
    <property type="entry name" value="FMN_bind"/>
    <property type="match status" value="1"/>
</dbReference>
<organism evidence="9 10">
    <name type="scientific">Alcanivorax sediminis</name>
    <dbReference type="NCBI Taxonomy" id="2663008"/>
    <lineage>
        <taxon>Bacteria</taxon>
        <taxon>Pseudomonadati</taxon>
        <taxon>Pseudomonadota</taxon>
        <taxon>Gammaproteobacteria</taxon>
        <taxon>Oceanospirillales</taxon>
        <taxon>Alcanivoracaceae</taxon>
        <taxon>Alcanivorax</taxon>
    </lineage>
</organism>
<comment type="cofactor">
    <cofactor evidence="6">
        <name>FMN</name>
        <dbReference type="ChEBI" id="CHEBI:58210"/>
    </cofactor>
</comment>
<gene>
    <name evidence="9" type="primary">rsxG</name>
    <name evidence="6" type="synonym">rnfG</name>
    <name evidence="9" type="ORF">GFN93_10180</name>
</gene>
<evidence type="ECO:0000256" key="5">
    <source>
        <dbReference type="ARBA" id="ARBA00022982"/>
    </source>
</evidence>
<feature type="chain" id="PRO_5026935788" description="Ion-translocating oxidoreductase complex subunit G" evidence="7">
    <location>
        <begin position="26"/>
        <end position="215"/>
    </location>
</feature>
<comment type="subunit">
    <text evidence="6">The complex is composed of six subunits: RnfA, RnfB, RnfC, RnfD, RnfE and RnfG.</text>
</comment>
<dbReference type="NCBIfam" id="TIGR01947">
    <property type="entry name" value="rnfG"/>
    <property type="match status" value="1"/>
</dbReference>
<comment type="subcellular location">
    <subcellularLocation>
        <location evidence="6">Cell inner membrane</location>
        <topology evidence="6">Single-pass membrane protein</topology>
    </subcellularLocation>
</comment>
<evidence type="ECO:0000256" key="6">
    <source>
        <dbReference type="HAMAP-Rule" id="MF_00479"/>
    </source>
</evidence>
<evidence type="ECO:0000313" key="10">
    <source>
        <dbReference type="Proteomes" id="UP000469421"/>
    </source>
</evidence>
<dbReference type="GO" id="GO:0022900">
    <property type="term" value="P:electron transport chain"/>
    <property type="evidence" value="ECO:0007669"/>
    <property type="project" value="UniProtKB-UniRule"/>
</dbReference>
<dbReference type="PANTHER" id="PTHR36118:SF1">
    <property type="entry name" value="ION-TRANSLOCATING OXIDOREDUCTASE COMPLEX SUBUNIT G"/>
    <property type="match status" value="1"/>
</dbReference>
<dbReference type="EMBL" id="WIRE01000001">
    <property type="protein sequence ID" value="MQX53618.1"/>
    <property type="molecule type" value="Genomic_DNA"/>
</dbReference>
<dbReference type="NCBIfam" id="NF002519">
    <property type="entry name" value="PRK01908.1"/>
    <property type="match status" value="1"/>
</dbReference>
<keyword evidence="6" id="KW-1278">Translocase</keyword>
<dbReference type="InterPro" id="IPR010209">
    <property type="entry name" value="Ion_transpt_RnfG/RsxG"/>
</dbReference>
<keyword evidence="1 6" id="KW-0813">Transport</keyword>
<proteinExistence type="inferred from homology"/>
<evidence type="ECO:0000313" key="9">
    <source>
        <dbReference type="EMBL" id="MQX53618.1"/>
    </source>
</evidence>
<keyword evidence="6" id="KW-0472">Membrane</keyword>
<dbReference type="PANTHER" id="PTHR36118">
    <property type="entry name" value="ION-TRANSLOCATING OXIDOREDUCTASE COMPLEX SUBUNIT G"/>
    <property type="match status" value="1"/>
</dbReference>
<name>A0A6N7LT24_9GAMM</name>
<dbReference type="Proteomes" id="UP000469421">
    <property type="component" value="Unassembled WGS sequence"/>
</dbReference>
<keyword evidence="6" id="KW-0997">Cell inner membrane</keyword>
<keyword evidence="5 6" id="KW-0249">Electron transport</keyword>
<feature type="modified residue" description="FMN phosphoryl threonine" evidence="6">
    <location>
        <position position="176"/>
    </location>
</feature>
<dbReference type="GO" id="GO:0009055">
    <property type="term" value="F:electron transfer activity"/>
    <property type="evidence" value="ECO:0007669"/>
    <property type="project" value="InterPro"/>
</dbReference>
<evidence type="ECO:0000256" key="2">
    <source>
        <dbReference type="ARBA" id="ARBA00022553"/>
    </source>
</evidence>
<dbReference type="AlphaFoldDB" id="A0A6N7LT24"/>
<keyword evidence="4 6" id="KW-0288">FMN</keyword>
<accession>A0A6N7LT24</accession>
<dbReference type="SMART" id="SM00900">
    <property type="entry name" value="FMN_bind"/>
    <property type="match status" value="1"/>
</dbReference>
<dbReference type="GO" id="GO:0010181">
    <property type="term" value="F:FMN binding"/>
    <property type="evidence" value="ECO:0007669"/>
    <property type="project" value="InterPro"/>
</dbReference>
<keyword evidence="10" id="KW-1185">Reference proteome</keyword>
<evidence type="ECO:0000256" key="7">
    <source>
        <dbReference type="SAM" id="SignalP"/>
    </source>
</evidence>
<keyword evidence="3 6" id="KW-0285">Flavoprotein</keyword>
<keyword evidence="7" id="KW-0732">Signal</keyword>
<evidence type="ECO:0000256" key="3">
    <source>
        <dbReference type="ARBA" id="ARBA00022630"/>
    </source>
</evidence>
<evidence type="ECO:0000256" key="4">
    <source>
        <dbReference type="ARBA" id="ARBA00022643"/>
    </source>
</evidence>
<feature type="signal peptide" evidence="7">
    <location>
        <begin position="1"/>
        <end position="25"/>
    </location>
</feature>
<evidence type="ECO:0000259" key="8">
    <source>
        <dbReference type="SMART" id="SM00900"/>
    </source>
</evidence>
<protein>
    <recommendedName>
        <fullName evidence="6">Ion-translocating oxidoreductase complex subunit G</fullName>
        <ecNumber evidence="6">7.-.-.-</ecNumber>
    </recommendedName>
    <alternativeName>
        <fullName evidence="6">Rnf electron transport complex subunit G</fullName>
    </alternativeName>
</protein>
<keyword evidence="6" id="KW-1133">Transmembrane helix</keyword>
<dbReference type="EC" id="7.-.-.-" evidence="6"/>
<dbReference type="PIRSF" id="PIRSF006091">
    <property type="entry name" value="E_trnsport_RnfG"/>
    <property type="match status" value="1"/>
</dbReference>
<comment type="function">
    <text evidence="6">Part of a membrane-bound complex that couples electron transfer with translocation of ions across the membrane.</text>
</comment>
<dbReference type="InterPro" id="IPR007329">
    <property type="entry name" value="FMN-bd"/>
</dbReference>
<dbReference type="RefSeq" id="WP_153500990.1">
    <property type="nucleotide sequence ID" value="NZ_WIRE01000001.1"/>
</dbReference>
<reference evidence="9 10" key="1">
    <citation type="submission" date="2019-10" db="EMBL/GenBank/DDBJ databases">
        <title>Alcanivorax sp.PA15-N-34 draft genome sequence.</title>
        <authorList>
            <person name="Liao X."/>
            <person name="Shao Z."/>
        </authorList>
    </citation>
    <scope>NUCLEOTIDE SEQUENCE [LARGE SCALE GENOMIC DNA]</scope>
    <source>
        <strain evidence="9 10">PA15-N-34</strain>
    </source>
</reference>
<keyword evidence="6" id="KW-0812">Transmembrane</keyword>
<dbReference type="GO" id="GO:0005886">
    <property type="term" value="C:plasma membrane"/>
    <property type="evidence" value="ECO:0007669"/>
    <property type="project" value="UniProtKB-SubCell"/>
</dbReference>
<dbReference type="HAMAP" id="MF_00479">
    <property type="entry name" value="RsxG_RnfG"/>
    <property type="match status" value="1"/>
</dbReference>
<sequence length="215" mass="22945">MMRYAITKNAVILSLFAIGTAATLAVTNELTITKVECNRQQALMSSLNEVMPHDLHDNDLLSDRITVSDPSLGRGEQHIYRARLGDNASGAVLEATAPDGYGGNISLIVGVNADGNISGVRVVPPHNETPGLGDNIETKKSDWIFSFDGRSLSNPDEDGWAVKKDGGEFDSLTGATITPRAVVGAVHRALKYFDANRDSLFAAEAETVAAEVCDE</sequence>
<keyword evidence="6" id="KW-1003">Cell membrane</keyword>